<dbReference type="EMBL" id="JAAIVB010000045">
    <property type="protein sequence ID" value="NEX62159.1"/>
    <property type="molecule type" value="Genomic_DNA"/>
</dbReference>
<gene>
    <name evidence="1" type="ORF">G3574_13800</name>
</gene>
<keyword evidence="2" id="KW-1185">Reference proteome</keyword>
<dbReference type="Proteomes" id="UP000482155">
    <property type="component" value="Unassembled WGS sequence"/>
</dbReference>
<organism evidence="1 2">
    <name type="scientific">Noviherbaspirillum galbum</name>
    <dbReference type="NCBI Taxonomy" id="2709383"/>
    <lineage>
        <taxon>Bacteria</taxon>
        <taxon>Pseudomonadati</taxon>
        <taxon>Pseudomonadota</taxon>
        <taxon>Betaproteobacteria</taxon>
        <taxon>Burkholderiales</taxon>
        <taxon>Oxalobacteraceae</taxon>
        <taxon>Noviherbaspirillum</taxon>
    </lineage>
</organism>
<accession>A0A6B3SWQ4</accession>
<dbReference type="AlphaFoldDB" id="A0A6B3SWQ4"/>
<comment type="caution">
    <text evidence="1">The sequence shown here is derived from an EMBL/GenBank/DDBJ whole genome shotgun (WGS) entry which is preliminary data.</text>
</comment>
<sequence>MTLAILMHYHTVAGMLLPVGNSAVDAALKKAAGEVGEKAWRSGFSGFAKNGATEVVRAHLALLGLKPKPVSGRWSSIKLATTHDEAGNDYHKVRMGFEGDGENVIVSLDLASEMAQRLSHKLINAQPGEMLAFNPFSTLVNKGGRAYANHAVGLKRGDGTEVAAPPNLWTQAQALADDAERALRELRISDRPTINRVKALKKMEFHLAIYRDVLVPRFAGATRTSGDASA</sequence>
<proteinExistence type="predicted"/>
<reference evidence="1 2" key="1">
    <citation type="submission" date="2020-02" db="EMBL/GenBank/DDBJ databases">
        <authorList>
            <person name="Kim M.K."/>
        </authorList>
    </citation>
    <scope>NUCLEOTIDE SEQUENCE [LARGE SCALE GENOMIC DNA]</scope>
    <source>
        <strain evidence="1 2">17J57-3</strain>
    </source>
</reference>
<evidence type="ECO:0000313" key="1">
    <source>
        <dbReference type="EMBL" id="NEX62159.1"/>
    </source>
</evidence>
<protein>
    <submittedName>
        <fullName evidence="1">Uncharacterized protein</fullName>
    </submittedName>
</protein>
<evidence type="ECO:0000313" key="2">
    <source>
        <dbReference type="Proteomes" id="UP000482155"/>
    </source>
</evidence>
<name>A0A6B3SWQ4_9BURK</name>
<dbReference type="RefSeq" id="WP_163964102.1">
    <property type="nucleotide sequence ID" value="NZ_JAAIVB010000045.1"/>
</dbReference>